<feature type="domain" description="KANL3/Tex30 alpha/beta hydrolase-like" evidence="1">
    <location>
        <begin position="1"/>
        <end position="192"/>
    </location>
</feature>
<dbReference type="InterPro" id="IPR046879">
    <property type="entry name" value="KANL3/Tex30_Abhydrolase"/>
</dbReference>
<organism evidence="2 3">
    <name type="scientific">Segnochrobactrum spirostomi</name>
    <dbReference type="NCBI Taxonomy" id="2608987"/>
    <lineage>
        <taxon>Bacteria</taxon>
        <taxon>Pseudomonadati</taxon>
        <taxon>Pseudomonadota</taxon>
        <taxon>Alphaproteobacteria</taxon>
        <taxon>Hyphomicrobiales</taxon>
        <taxon>Segnochrobactraceae</taxon>
        <taxon>Segnochrobactrum</taxon>
    </lineage>
</organism>
<dbReference type="Gene3D" id="3.40.50.1820">
    <property type="entry name" value="alpha/beta hydrolase"/>
    <property type="match status" value="1"/>
</dbReference>
<dbReference type="GO" id="GO:0016787">
    <property type="term" value="F:hydrolase activity"/>
    <property type="evidence" value="ECO:0007669"/>
    <property type="project" value="UniProtKB-KW"/>
</dbReference>
<dbReference type="AlphaFoldDB" id="A0A6A7Y0Y8"/>
<name>A0A6A7Y0Y8_9HYPH</name>
<dbReference type="PANTHER" id="PTHR13136:SF11">
    <property type="entry name" value="TESTIS-EXPRESSED PROTEIN 30"/>
    <property type="match status" value="1"/>
</dbReference>
<evidence type="ECO:0000313" key="3">
    <source>
        <dbReference type="Proteomes" id="UP000332515"/>
    </source>
</evidence>
<keyword evidence="3" id="KW-1185">Reference proteome</keyword>
<sequence>MLLAHGAGAAMDSSFMNRFAGHATIAGVTVMRFEFRYMAERRDSGRKRPPPAAEKLVGEFRAALGAALRMTEGPFVIGGKSLGGRVAAMVAGLDLDPRVGAVVCLGYPFHAAGDVGVTRLAPLEALRIPALVVQGERDPFGDRKEIEALPALPKVRFVWSEDGSHDLAPRGGSPATWDGNLRDAAQAAAALIG</sequence>
<dbReference type="SUPFAM" id="SSF53474">
    <property type="entry name" value="alpha/beta-Hydrolases"/>
    <property type="match status" value="1"/>
</dbReference>
<accession>A0A6A7Y0Y8</accession>
<evidence type="ECO:0000259" key="1">
    <source>
        <dbReference type="Pfam" id="PF20408"/>
    </source>
</evidence>
<dbReference type="InterPro" id="IPR026555">
    <property type="entry name" value="NSL3/Tex30"/>
</dbReference>
<comment type="caution">
    <text evidence="2">The sequence shown here is derived from an EMBL/GenBank/DDBJ whole genome shotgun (WGS) entry which is preliminary data.</text>
</comment>
<reference evidence="2 3" key="1">
    <citation type="submission" date="2019-09" db="EMBL/GenBank/DDBJ databases">
        <title>Segnochrobactrum spirostomi gen. nov., sp. nov., isolated from the ciliate Spirostomum cf. yagiui and description of a novel family, Segnochrobactraceae fam. nov. within the order Rhizobiales of the class Alphaproteobacteria.</title>
        <authorList>
            <person name="Akter S."/>
            <person name="Shazib S.U.A."/>
            <person name="Shin M.K."/>
        </authorList>
    </citation>
    <scope>NUCLEOTIDE SEQUENCE [LARGE SCALE GENOMIC DNA]</scope>
    <source>
        <strain evidence="2 3">Sp-1</strain>
    </source>
</reference>
<gene>
    <name evidence="2" type="ORF">F0357_06990</name>
</gene>
<protein>
    <submittedName>
        <fullName evidence="2">Alpha/beta hydrolase</fullName>
    </submittedName>
</protein>
<dbReference type="Proteomes" id="UP000332515">
    <property type="component" value="Unassembled WGS sequence"/>
</dbReference>
<dbReference type="Pfam" id="PF20408">
    <property type="entry name" value="Abhydrolase_11"/>
    <property type="match status" value="1"/>
</dbReference>
<keyword evidence="2" id="KW-0378">Hydrolase</keyword>
<evidence type="ECO:0000313" key="2">
    <source>
        <dbReference type="EMBL" id="MQT12415.1"/>
    </source>
</evidence>
<dbReference type="PANTHER" id="PTHR13136">
    <property type="entry name" value="TESTIS DEVELOPMENT PROTEIN PRTD"/>
    <property type="match status" value="1"/>
</dbReference>
<dbReference type="EMBL" id="VWNA01000001">
    <property type="protein sequence ID" value="MQT12415.1"/>
    <property type="molecule type" value="Genomic_DNA"/>
</dbReference>
<proteinExistence type="predicted"/>
<dbReference type="InterPro" id="IPR029058">
    <property type="entry name" value="AB_hydrolase_fold"/>
</dbReference>